<keyword evidence="1 2" id="KW-0238">DNA-binding</keyword>
<comment type="caution">
    <text evidence="4">The sequence shown here is derived from an EMBL/GenBank/DDBJ whole genome shotgun (WGS) entry which is preliminary data.</text>
</comment>
<gene>
    <name evidence="4" type="ORF">GKC30_12805</name>
</gene>
<dbReference type="InterPro" id="IPR036271">
    <property type="entry name" value="Tet_transcr_reg_TetR-rel_C_sf"/>
</dbReference>
<reference evidence="4 5" key="1">
    <citation type="submission" date="2019-11" db="EMBL/GenBank/DDBJ databases">
        <title>Pseudodesulfovibrio alkaliphilus, sp. nov., an alkaliphilic sulfate-reducing bacteria from mud volcano of Taman peninsula, Russia.</title>
        <authorList>
            <person name="Frolova A."/>
            <person name="Merkel A.Y."/>
            <person name="Slobodkin A.I."/>
        </authorList>
    </citation>
    <scope>NUCLEOTIDE SEQUENCE [LARGE SCALE GENOMIC DNA]</scope>
    <source>
        <strain evidence="4 5">F-1</strain>
    </source>
</reference>
<accession>A0A7K1KQY7</accession>
<dbReference type="PROSITE" id="PS50977">
    <property type="entry name" value="HTH_TETR_2"/>
    <property type="match status" value="1"/>
</dbReference>
<sequence>MDIGKNENNVTAPRLIAAGAKLFSEHTSHEVSNRALAKEAGVNHAAINYYFGSRDGLCEAIFGHCLTQWKAIMLPLVEQIDNRIGESSDPEDLARIAHDLVRGMISAITGKEGTRFLRVLFNEGLIKPRELNRRMFQDVIRPFHAVATRLAAAARGLPPEDMESMVLGQAIVAQCMTFFRGRVLLRPRLDLKALDQGRAEQIADILSRSVCASLGLPDNIRQ</sequence>
<feature type="DNA-binding region" description="H-T-H motif" evidence="2">
    <location>
        <begin position="32"/>
        <end position="51"/>
    </location>
</feature>
<feature type="domain" description="HTH tetR-type" evidence="3">
    <location>
        <begin position="9"/>
        <end position="69"/>
    </location>
</feature>
<dbReference type="GO" id="GO:0000976">
    <property type="term" value="F:transcription cis-regulatory region binding"/>
    <property type="evidence" value="ECO:0007669"/>
    <property type="project" value="TreeGrafter"/>
</dbReference>
<keyword evidence="5" id="KW-1185">Reference proteome</keyword>
<dbReference type="SUPFAM" id="SSF46689">
    <property type="entry name" value="Homeodomain-like"/>
    <property type="match status" value="1"/>
</dbReference>
<dbReference type="Gene3D" id="1.10.10.60">
    <property type="entry name" value="Homeodomain-like"/>
    <property type="match status" value="1"/>
</dbReference>
<dbReference type="SUPFAM" id="SSF48498">
    <property type="entry name" value="Tetracyclin repressor-like, C-terminal domain"/>
    <property type="match status" value="1"/>
</dbReference>
<protein>
    <submittedName>
        <fullName evidence="4">DUF1956 domain-containing protein</fullName>
    </submittedName>
</protein>
<dbReference type="PANTHER" id="PTHR30055:SF235">
    <property type="entry name" value="TRANSCRIPTIONAL REGULATORY PROTEIN"/>
    <property type="match status" value="1"/>
</dbReference>
<organism evidence="4 5">
    <name type="scientific">Pseudodesulfovibrio alkaliphilus</name>
    <dbReference type="NCBI Taxonomy" id="2661613"/>
    <lineage>
        <taxon>Bacteria</taxon>
        <taxon>Pseudomonadati</taxon>
        <taxon>Thermodesulfobacteriota</taxon>
        <taxon>Desulfovibrionia</taxon>
        <taxon>Desulfovibrionales</taxon>
        <taxon>Desulfovibrionaceae</taxon>
    </lineage>
</organism>
<proteinExistence type="predicted"/>
<dbReference type="Pfam" id="PF00440">
    <property type="entry name" value="TetR_N"/>
    <property type="match status" value="1"/>
</dbReference>
<dbReference type="InterPro" id="IPR001647">
    <property type="entry name" value="HTH_TetR"/>
</dbReference>
<evidence type="ECO:0000256" key="2">
    <source>
        <dbReference type="PROSITE-ProRule" id="PRU00335"/>
    </source>
</evidence>
<dbReference type="EMBL" id="WODC01000009">
    <property type="protein sequence ID" value="MUM78516.1"/>
    <property type="molecule type" value="Genomic_DNA"/>
</dbReference>
<evidence type="ECO:0000256" key="1">
    <source>
        <dbReference type="ARBA" id="ARBA00023125"/>
    </source>
</evidence>
<dbReference type="Gene3D" id="1.10.357.10">
    <property type="entry name" value="Tetracycline Repressor, domain 2"/>
    <property type="match status" value="1"/>
</dbReference>
<dbReference type="InterPro" id="IPR015292">
    <property type="entry name" value="Tscrpt_reg_YbiH_C"/>
</dbReference>
<dbReference type="Pfam" id="PF09209">
    <property type="entry name" value="CecR_C"/>
    <property type="match status" value="1"/>
</dbReference>
<dbReference type="InterPro" id="IPR050109">
    <property type="entry name" value="HTH-type_TetR-like_transc_reg"/>
</dbReference>
<dbReference type="GO" id="GO:0003700">
    <property type="term" value="F:DNA-binding transcription factor activity"/>
    <property type="evidence" value="ECO:0007669"/>
    <property type="project" value="TreeGrafter"/>
</dbReference>
<evidence type="ECO:0000259" key="3">
    <source>
        <dbReference type="PROSITE" id="PS50977"/>
    </source>
</evidence>
<dbReference type="PANTHER" id="PTHR30055">
    <property type="entry name" value="HTH-TYPE TRANSCRIPTIONAL REGULATOR RUTR"/>
    <property type="match status" value="1"/>
</dbReference>
<dbReference type="RefSeq" id="WP_155935333.1">
    <property type="nucleotide sequence ID" value="NZ_WODC01000009.1"/>
</dbReference>
<dbReference type="Proteomes" id="UP000461162">
    <property type="component" value="Unassembled WGS sequence"/>
</dbReference>
<name>A0A7K1KQY7_9BACT</name>
<evidence type="ECO:0000313" key="5">
    <source>
        <dbReference type="Proteomes" id="UP000461162"/>
    </source>
</evidence>
<dbReference type="InterPro" id="IPR009057">
    <property type="entry name" value="Homeodomain-like_sf"/>
</dbReference>
<dbReference type="AlphaFoldDB" id="A0A7K1KQY7"/>
<evidence type="ECO:0000313" key="4">
    <source>
        <dbReference type="EMBL" id="MUM78516.1"/>
    </source>
</evidence>